<dbReference type="PROSITE" id="PS50297">
    <property type="entry name" value="ANK_REP_REGION"/>
    <property type="match status" value="2"/>
</dbReference>
<feature type="repeat" description="ANK" evidence="3">
    <location>
        <begin position="555"/>
        <end position="587"/>
    </location>
</feature>
<evidence type="ECO:0000256" key="1">
    <source>
        <dbReference type="ARBA" id="ARBA00022737"/>
    </source>
</evidence>
<proteinExistence type="predicted"/>
<dbReference type="PANTHER" id="PTHR46680">
    <property type="entry name" value="NF-KAPPA-B INHIBITOR ALPHA"/>
    <property type="match status" value="1"/>
</dbReference>
<evidence type="ECO:0000256" key="2">
    <source>
        <dbReference type="ARBA" id="ARBA00023043"/>
    </source>
</evidence>
<reference evidence="5" key="2">
    <citation type="submission" date="2023-01" db="EMBL/GenBank/DDBJ databases">
        <authorList>
            <person name="Petersen C."/>
        </authorList>
    </citation>
    <scope>NUCLEOTIDE SEQUENCE</scope>
    <source>
        <strain evidence="5">IBT 17514</strain>
    </source>
</reference>
<dbReference type="EMBL" id="JAQJAN010000024">
    <property type="protein sequence ID" value="KAJ5700903.1"/>
    <property type="molecule type" value="Genomic_DNA"/>
</dbReference>
<dbReference type="InterPro" id="IPR056884">
    <property type="entry name" value="NPHP3-like_N"/>
</dbReference>
<dbReference type="AlphaFoldDB" id="A0AAD6MQ13"/>
<gene>
    <name evidence="5" type="ORF">N7493_011949</name>
</gene>
<feature type="repeat" description="ANK" evidence="3">
    <location>
        <begin position="660"/>
        <end position="682"/>
    </location>
</feature>
<dbReference type="Proteomes" id="UP001215712">
    <property type="component" value="Unassembled WGS sequence"/>
</dbReference>
<dbReference type="SMART" id="SM00248">
    <property type="entry name" value="ANK"/>
    <property type="match status" value="4"/>
</dbReference>
<dbReference type="InterPro" id="IPR051070">
    <property type="entry name" value="NF-kappa-B_inhibitor"/>
</dbReference>
<protein>
    <recommendedName>
        <fullName evidence="4">Nephrocystin 3-like N-terminal domain-containing protein</fullName>
    </recommendedName>
</protein>
<keyword evidence="6" id="KW-1185">Reference proteome</keyword>
<keyword evidence="2 3" id="KW-0040">ANK repeat</keyword>
<dbReference type="InterPro" id="IPR002110">
    <property type="entry name" value="Ankyrin_rpt"/>
</dbReference>
<dbReference type="PROSITE" id="PS50088">
    <property type="entry name" value="ANK_REPEAT"/>
    <property type="match status" value="2"/>
</dbReference>
<feature type="domain" description="Nephrocystin 3-like N-terminal" evidence="4">
    <location>
        <begin position="261"/>
        <end position="318"/>
    </location>
</feature>
<evidence type="ECO:0000259" key="4">
    <source>
        <dbReference type="Pfam" id="PF24883"/>
    </source>
</evidence>
<dbReference type="InterPro" id="IPR036770">
    <property type="entry name" value="Ankyrin_rpt-contain_sf"/>
</dbReference>
<reference evidence="5" key="1">
    <citation type="journal article" date="2023" name="IMA Fungus">
        <title>Comparative genomic study of the Penicillium genus elucidates a diverse pangenome and 15 lateral gene transfer events.</title>
        <authorList>
            <person name="Petersen C."/>
            <person name="Sorensen T."/>
            <person name="Nielsen M.R."/>
            <person name="Sondergaard T.E."/>
            <person name="Sorensen J.L."/>
            <person name="Fitzpatrick D.A."/>
            <person name="Frisvad J.C."/>
            <person name="Nielsen K.L."/>
        </authorList>
    </citation>
    <scope>NUCLEOTIDE SEQUENCE</scope>
    <source>
        <strain evidence="5">IBT 17514</strain>
    </source>
</reference>
<dbReference type="PANTHER" id="PTHR46680:SF3">
    <property type="entry name" value="NF-KAPPA-B INHIBITOR CACTUS"/>
    <property type="match status" value="1"/>
</dbReference>
<evidence type="ECO:0000313" key="5">
    <source>
        <dbReference type="EMBL" id="KAJ5700903.1"/>
    </source>
</evidence>
<dbReference type="Pfam" id="PF12796">
    <property type="entry name" value="Ank_2"/>
    <property type="match status" value="2"/>
</dbReference>
<organism evidence="5 6">
    <name type="scientific">Penicillium malachiteum</name>
    <dbReference type="NCBI Taxonomy" id="1324776"/>
    <lineage>
        <taxon>Eukaryota</taxon>
        <taxon>Fungi</taxon>
        <taxon>Dikarya</taxon>
        <taxon>Ascomycota</taxon>
        <taxon>Pezizomycotina</taxon>
        <taxon>Eurotiomycetes</taxon>
        <taxon>Eurotiomycetidae</taxon>
        <taxon>Eurotiales</taxon>
        <taxon>Aspergillaceae</taxon>
        <taxon>Penicillium</taxon>
    </lineage>
</organism>
<comment type="caution">
    <text evidence="5">The sequence shown here is derived from an EMBL/GenBank/DDBJ whole genome shotgun (WGS) entry which is preliminary data.</text>
</comment>
<sequence>MSLALSKASRLKPELRLAQAISAFTADLSADQKARLAEKRAEALKSPPSIQDVRSLIAEIDRANSGGCYVGPRLINLVGVVQKFASLGDVIVGGSQNIIAIMVAHELEKNIVLTAKLGKMITASSSYLEKLSMVFMNVGRSAPQFEILAILYPHSRPLQSFSSLAKLGTSLSDSSLSKHQSSLESWGRTIKGEVQLLMARRVEEESQVGSKSRDKSDKFFKNALYQQQYQAKQRVLKFCSEYDYMVAWKQIRKIGNTSLFRNCPMHQIWKHTPQSRFLIYASNLGAGKSVMLANLVDDLNLQSQDSKIPVTFFFSRYDLREALSIVPGSTDWHPSRLLNDVDSTLAQCGGLVIVNEEELTICLVHHSFKQYLVGNPQDSSHVTLDVEVAQRKMAEMSITFFNYPAFENQLATSAIPEVQADLDISGIVHSTGKTMERVSSLALKILRSKNDTTFNIGKTLAEARKLHQNSENQLIFRNYAEKFWDTHLSASFPVVVKVGELLQNLVKRNLLSALSKEDAQALFVRSMMVEANYLSKYIAGAHTLEIDLNFVLGEAGATPLHKAVLQNDLEFVNLLLSKETRHRERDRKGWTSLLLAVSLASFPIFKVLLSIDIRDEFAWEVYHHVDGSSIFHLATNSGNLDIMASLLFNTKMPILSTDSAGNTPLHLAAQAGHKDIVNMIIDTVFMQMDQSTAEEMKNHLKLIEVPLNSDAWKMTVDSHLWSWQYQMDIWSWPRFFFRPEDTGQKGLQNPDIPH</sequence>
<dbReference type="SUPFAM" id="SSF48403">
    <property type="entry name" value="Ankyrin repeat"/>
    <property type="match status" value="1"/>
</dbReference>
<name>A0AAD6MQ13_9EURO</name>
<dbReference type="Pfam" id="PF24883">
    <property type="entry name" value="NPHP3_N"/>
    <property type="match status" value="1"/>
</dbReference>
<dbReference type="Gene3D" id="1.25.40.20">
    <property type="entry name" value="Ankyrin repeat-containing domain"/>
    <property type="match status" value="1"/>
</dbReference>
<evidence type="ECO:0000256" key="3">
    <source>
        <dbReference type="PROSITE-ProRule" id="PRU00023"/>
    </source>
</evidence>
<evidence type="ECO:0000313" key="6">
    <source>
        <dbReference type="Proteomes" id="UP001215712"/>
    </source>
</evidence>
<keyword evidence="1" id="KW-0677">Repeat</keyword>
<accession>A0AAD6MQ13</accession>